<dbReference type="PROSITE" id="PS00478">
    <property type="entry name" value="LIM_DOMAIN_1"/>
    <property type="match status" value="1"/>
</dbReference>
<evidence type="ECO:0000256" key="3">
    <source>
        <dbReference type="ARBA" id="ARBA00023038"/>
    </source>
</evidence>
<evidence type="ECO:0000256" key="4">
    <source>
        <dbReference type="ARBA" id="ARBA00037833"/>
    </source>
</evidence>
<organism evidence="7 8">
    <name type="scientific">Gnathostoma spinigerum</name>
    <dbReference type="NCBI Taxonomy" id="75299"/>
    <lineage>
        <taxon>Eukaryota</taxon>
        <taxon>Metazoa</taxon>
        <taxon>Ecdysozoa</taxon>
        <taxon>Nematoda</taxon>
        <taxon>Chromadorea</taxon>
        <taxon>Rhabditida</taxon>
        <taxon>Spirurina</taxon>
        <taxon>Gnathostomatomorpha</taxon>
        <taxon>Gnathostomatoidea</taxon>
        <taxon>Gnathostomatidae</taxon>
        <taxon>Gnathostoma</taxon>
    </lineage>
</organism>
<proteinExistence type="predicted"/>
<dbReference type="FunFam" id="2.10.110.10:FF:000009">
    <property type="entry name" value="Paxillin isoform 1"/>
    <property type="match status" value="1"/>
</dbReference>
<keyword evidence="3 5" id="KW-0440">LIM domain</keyword>
<dbReference type="Gene3D" id="2.10.110.10">
    <property type="entry name" value="Cysteine Rich Protein"/>
    <property type="match status" value="3"/>
</dbReference>
<evidence type="ECO:0000256" key="5">
    <source>
        <dbReference type="PROSITE-ProRule" id="PRU00125"/>
    </source>
</evidence>
<dbReference type="SUPFAM" id="SSF57716">
    <property type="entry name" value="Glucocorticoid receptor-like (DNA-binding domain)"/>
    <property type="match status" value="2"/>
</dbReference>
<comment type="caution">
    <text evidence="7">The sequence shown here is derived from an EMBL/GenBank/DDBJ whole genome shotgun (WGS) entry which is preliminary data.</text>
</comment>
<dbReference type="InterPro" id="IPR001781">
    <property type="entry name" value="Znf_LIM"/>
</dbReference>
<keyword evidence="8" id="KW-1185">Reference proteome</keyword>
<dbReference type="Pfam" id="PF00412">
    <property type="entry name" value="LIM"/>
    <property type="match status" value="3"/>
</dbReference>
<name>A0ABD6EUM2_9BILA</name>
<dbReference type="PROSITE" id="PS50023">
    <property type="entry name" value="LIM_DOMAIN_2"/>
    <property type="match status" value="1"/>
</dbReference>
<sequence>MNDYHGYHFRCQICKKELDETARVVNEKDLFCSRCYDETNSVCGACRRPIDNERSVKAVGKWWHLDHFSCFVCGKPFYGSKYIERRDKAYCERCYVKTFAEICYKCSTGLIGGNIKVFKKHWCPKCYTCCTCDAQLDVKSKVVEFDMRPLCKKCYEKLPDELKERLMKTHEKNDKHDKGVSKSATKVFGSFFH</sequence>
<dbReference type="EMBL" id="JBGFUD010006685">
    <property type="protein sequence ID" value="MFH4981146.1"/>
    <property type="molecule type" value="Genomic_DNA"/>
</dbReference>
<evidence type="ECO:0000313" key="8">
    <source>
        <dbReference type="Proteomes" id="UP001608902"/>
    </source>
</evidence>
<reference evidence="7 8" key="1">
    <citation type="submission" date="2024-08" db="EMBL/GenBank/DDBJ databases">
        <title>Gnathostoma spinigerum genome.</title>
        <authorList>
            <person name="Gonzalez-Bertolin B."/>
            <person name="Monzon S."/>
            <person name="Zaballos A."/>
            <person name="Jimenez P."/>
            <person name="Dekumyoy P."/>
            <person name="Varona S."/>
            <person name="Cuesta I."/>
            <person name="Sumanam S."/>
            <person name="Adisakwattana P."/>
            <person name="Gasser R.B."/>
            <person name="Hernandez-Gonzalez A."/>
            <person name="Young N.D."/>
            <person name="Perteguer M.J."/>
        </authorList>
    </citation>
    <scope>NUCLEOTIDE SEQUENCE [LARGE SCALE GENOMIC DNA]</scope>
    <source>
        <strain evidence="7">AL3</strain>
        <tissue evidence="7">Liver</tissue>
    </source>
</reference>
<evidence type="ECO:0000259" key="6">
    <source>
        <dbReference type="PROSITE" id="PS50023"/>
    </source>
</evidence>
<dbReference type="GO" id="GO:0055120">
    <property type="term" value="C:striated muscle dense body"/>
    <property type="evidence" value="ECO:0007669"/>
    <property type="project" value="UniProtKB-ARBA"/>
</dbReference>
<dbReference type="PANTHER" id="PTHR24210:SF7">
    <property type="entry name" value="LIM DOMAIN-CONTAINING PROTEIN PIN-2"/>
    <property type="match status" value="1"/>
</dbReference>
<dbReference type="Proteomes" id="UP001608902">
    <property type="component" value="Unassembled WGS sequence"/>
</dbReference>
<protein>
    <recommendedName>
        <fullName evidence="6">LIM zinc-binding domain-containing protein</fullName>
    </recommendedName>
</protein>
<dbReference type="SMART" id="SM00132">
    <property type="entry name" value="LIM"/>
    <property type="match status" value="2"/>
</dbReference>
<gene>
    <name evidence="7" type="ORF">AB6A40_007855</name>
</gene>
<keyword evidence="1 5" id="KW-0479">Metal-binding</keyword>
<keyword evidence="2 5" id="KW-0862">Zinc</keyword>
<evidence type="ECO:0000256" key="2">
    <source>
        <dbReference type="ARBA" id="ARBA00022833"/>
    </source>
</evidence>
<evidence type="ECO:0000256" key="1">
    <source>
        <dbReference type="ARBA" id="ARBA00022723"/>
    </source>
</evidence>
<dbReference type="GO" id="GO:0031430">
    <property type="term" value="C:M band"/>
    <property type="evidence" value="ECO:0007669"/>
    <property type="project" value="UniProtKB-SubCell"/>
</dbReference>
<comment type="subcellular location">
    <subcellularLocation>
        <location evidence="4">Cytoplasm</location>
        <location evidence="4">Myofibril</location>
        <location evidence="4">Sarcomere</location>
        <location evidence="4">M line</location>
    </subcellularLocation>
</comment>
<evidence type="ECO:0000313" key="7">
    <source>
        <dbReference type="EMBL" id="MFH4981146.1"/>
    </source>
</evidence>
<feature type="domain" description="LIM zinc-binding" evidence="6">
    <location>
        <begin position="41"/>
        <end position="101"/>
    </location>
</feature>
<accession>A0ABD6EUM2</accession>
<dbReference type="GO" id="GO:0046872">
    <property type="term" value="F:metal ion binding"/>
    <property type="evidence" value="ECO:0007669"/>
    <property type="project" value="UniProtKB-KW"/>
</dbReference>
<dbReference type="AlphaFoldDB" id="A0ABD6EUM2"/>
<dbReference type="InterPro" id="IPR017351">
    <property type="entry name" value="PINCH-1-4-like"/>
</dbReference>
<dbReference type="PANTHER" id="PTHR24210">
    <property type="entry name" value="LIM DOMAIN-CONTAINING PROTEIN"/>
    <property type="match status" value="1"/>
</dbReference>